<accession>A0ABW7RKX0</accession>
<sequence length="66" mass="7108">MSNRLPTAARRLSPGGLTLHVFQLNTAARAFYAHHGFTVIATGDGGDNMENLPELTLRWSPGRTGS</sequence>
<organism evidence="1 2">
    <name type="scientific">Streptomyces celluloflavus</name>
    <dbReference type="NCBI Taxonomy" id="58344"/>
    <lineage>
        <taxon>Bacteria</taxon>
        <taxon>Bacillati</taxon>
        <taxon>Actinomycetota</taxon>
        <taxon>Actinomycetes</taxon>
        <taxon>Kitasatosporales</taxon>
        <taxon>Streptomycetaceae</taxon>
        <taxon>Streptomyces</taxon>
    </lineage>
</organism>
<proteinExistence type="predicted"/>
<evidence type="ECO:0008006" key="3">
    <source>
        <dbReference type="Google" id="ProtNLM"/>
    </source>
</evidence>
<keyword evidence="2" id="KW-1185">Reference proteome</keyword>
<protein>
    <recommendedName>
        <fullName evidence="3">N-acetyltransferase domain-containing protein</fullName>
    </recommendedName>
</protein>
<name>A0ABW7RKX0_9ACTN</name>
<dbReference type="EMBL" id="JBIRGH010000026">
    <property type="protein sequence ID" value="MFH8588721.1"/>
    <property type="molecule type" value="Genomic_DNA"/>
</dbReference>
<evidence type="ECO:0000313" key="2">
    <source>
        <dbReference type="Proteomes" id="UP001610990"/>
    </source>
</evidence>
<dbReference type="InterPro" id="IPR016181">
    <property type="entry name" value="Acyl_CoA_acyltransferase"/>
</dbReference>
<reference evidence="1 2" key="1">
    <citation type="submission" date="2024-10" db="EMBL/GenBank/DDBJ databases">
        <title>The Natural Products Discovery Center: Release of the First 8490 Sequenced Strains for Exploring Actinobacteria Biosynthetic Diversity.</title>
        <authorList>
            <person name="Kalkreuter E."/>
            <person name="Kautsar S.A."/>
            <person name="Yang D."/>
            <person name="Bader C.D."/>
            <person name="Teijaro C.N."/>
            <person name="Fluegel L."/>
            <person name="Davis C.M."/>
            <person name="Simpson J.R."/>
            <person name="Lauterbach L."/>
            <person name="Steele A.D."/>
            <person name="Gui C."/>
            <person name="Meng S."/>
            <person name="Li G."/>
            <person name="Viehrig K."/>
            <person name="Ye F."/>
            <person name="Su P."/>
            <person name="Kiefer A.F."/>
            <person name="Nichols A."/>
            <person name="Cepeda A.J."/>
            <person name="Yan W."/>
            <person name="Fan B."/>
            <person name="Jiang Y."/>
            <person name="Adhikari A."/>
            <person name="Zheng C.-J."/>
            <person name="Schuster L."/>
            <person name="Cowan T.M."/>
            <person name="Smanski M.J."/>
            <person name="Chevrette M.G."/>
            <person name="De Carvalho L.P.S."/>
            <person name="Shen B."/>
        </authorList>
    </citation>
    <scope>NUCLEOTIDE SEQUENCE [LARGE SCALE GENOMIC DNA]</scope>
    <source>
        <strain evidence="1 2">NPDC018013</strain>
    </source>
</reference>
<gene>
    <name evidence="1" type="ORF">ACH4GP_30765</name>
</gene>
<dbReference type="RefSeq" id="WP_367433242.1">
    <property type="nucleotide sequence ID" value="NZ_CP108413.1"/>
</dbReference>
<dbReference type="Gene3D" id="3.40.630.30">
    <property type="match status" value="1"/>
</dbReference>
<dbReference type="Proteomes" id="UP001610990">
    <property type="component" value="Unassembled WGS sequence"/>
</dbReference>
<evidence type="ECO:0000313" key="1">
    <source>
        <dbReference type="EMBL" id="MFH8588721.1"/>
    </source>
</evidence>
<dbReference type="SUPFAM" id="SSF55729">
    <property type="entry name" value="Acyl-CoA N-acyltransferases (Nat)"/>
    <property type="match status" value="1"/>
</dbReference>
<comment type="caution">
    <text evidence="1">The sequence shown here is derived from an EMBL/GenBank/DDBJ whole genome shotgun (WGS) entry which is preliminary data.</text>
</comment>